<dbReference type="CDD" id="cd00056">
    <property type="entry name" value="ENDO3c"/>
    <property type="match status" value="1"/>
</dbReference>
<keyword evidence="6" id="KW-0540">Nuclease</keyword>
<evidence type="ECO:0000313" key="6">
    <source>
        <dbReference type="EMBL" id="QLJ52647.1"/>
    </source>
</evidence>
<keyword evidence="6" id="KW-0378">Hydrolase</keyword>
<proteinExistence type="predicted"/>
<dbReference type="Pfam" id="PF00730">
    <property type="entry name" value="HhH-GPD"/>
    <property type="match status" value="1"/>
</dbReference>
<dbReference type="InterPro" id="IPR011257">
    <property type="entry name" value="DNA_glycosylase"/>
</dbReference>
<evidence type="ECO:0000256" key="2">
    <source>
        <dbReference type="ARBA" id="ARBA00022723"/>
    </source>
</evidence>
<gene>
    <name evidence="6" type="ORF">Sv326_0472</name>
</gene>
<reference evidence="7" key="1">
    <citation type="submission" date="2020-07" db="EMBL/GenBank/DDBJ databases">
        <title>Metabolic diversity and evolutionary history of the archaeal phylum ###Micrarchaeota### uncovered from a freshwater lake metagenome.</title>
        <authorList>
            <person name="Kadnikov V.V."/>
            <person name="Savvichev A.S."/>
            <person name="Mardanov A.V."/>
            <person name="Beletsky A.V."/>
            <person name="Chupakov A.V."/>
            <person name="Kokryatskaya N.M."/>
            <person name="Pimenov N.V."/>
            <person name="Ravin N.V."/>
        </authorList>
    </citation>
    <scope>NUCLEOTIDE SEQUENCE [LARGE SCALE GENOMIC DNA]</scope>
</reference>
<dbReference type="AlphaFoldDB" id="A0A7D5XPK8"/>
<dbReference type="KEGG" id="flt:Sv326_0472"/>
<dbReference type="PIRSF" id="PIRSF001435">
    <property type="entry name" value="Nth"/>
    <property type="match status" value="1"/>
</dbReference>
<dbReference type="InterPro" id="IPR003265">
    <property type="entry name" value="HhH-GPD_domain"/>
</dbReference>
<dbReference type="PANTHER" id="PTHR10359">
    <property type="entry name" value="A/G-SPECIFIC ADENINE GLYCOSYLASE/ENDONUCLEASE III"/>
    <property type="match status" value="1"/>
</dbReference>
<keyword evidence="6" id="KW-0255">Endonuclease</keyword>
<accession>A0A7D5XPK8</accession>
<evidence type="ECO:0000256" key="3">
    <source>
        <dbReference type="ARBA" id="ARBA00023004"/>
    </source>
</evidence>
<dbReference type="SUPFAM" id="SSF48150">
    <property type="entry name" value="DNA-glycosylase"/>
    <property type="match status" value="1"/>
</dbReference>
<keyword evidence="2" id="KW-0479">Metal-binding</keyword>
<dbReference type="EC" id="4.2.99.18" evidence="6"/>
<dbReference type="PANTHER" id="PTHR10359:SF19">
    <property type="entry name" value="DNA REPAIR GLYCOSYLASE MJ1434-RELATED"/>
    <property type="match status" value="1"/>
</dbReference>
<dbReference type="Gene3D" id="1.10.340.30">
    <property type="entry name" value="Hypothetical protein, domain 2"/>
    <property type="match status" value="1"/>
</dbReference>
<dbReference type="SMART" id="SM00478">
    <property type="entry name" value="ENDO3c"/>
    <property type="match status" value="1"/>
</dbReference>
<keyword evidence="3" id="KW-0408">Iron</keyword>
<keyword evidence="6" id="KW-0456">Lyase</keyword>
<dbReference type="GO" id="GO:0006284">
    <property type="term" value="P:base-excision repair"/>
    <property type="evidence" value="ECO:0007669"/>
    <property type="project" value="InterPro"/>
</dbReference>
<evidence type="ECO:0000313" key="7">
    <source>
        <dbReference type="Proteomes" id="UP000510821"/>
    </source>
</evidence>
<dbReference type="GO" id="GO:0051539">
    <property type="term" value="F:4 iron, 4 sulfur cluster binding"/>
    <property type="evidence" value="ECO:0007669"/>
    <property type="project" value="UniProtKB-KW"/>
</dbReference>
<sequence>MAQIKIYRKLVGHFGKQHWWPAETKFEVIVGALLTQQSTWRNVEKAINNLKKESLLTPKAISGASLPQLERCVRPTGFYRQKARRLRKFAGYLQNKYHGKLEPLFSRPLDEVRNELLSLDGVGPETADSILLYAGEKLIFPIDAYTRRVYERLGYAKGDYAELQEFFHSNLPAKFEVYKEMHALIVELAKNYCKTKPLCEKCPLRNQCSHLRSIRI</sequence>
<dbReference type="Proteomes" id="UP000510821">
    <property type="component" value="Chromosome"/>
</dbReference>
<feature type="domain" description="HhH-GPD" evidence="5">
    <location>
        <begin position="34"/>
        <end position="191"/>
    </location>
</feature>
<keyword evidence="1" id="KW-0004">4Fe-4S</keyword>
<evidence type="ECO:0000259" key="5">
    <source>
        <dbReference type="SMART" id="SM00478"/>
    </source>
</evidence>
<dbReference type="EMBL" id="CP058998">
    <property type="protein sequence ID" value="QLJ52647.1"/>
    <property type="molecule type" value="Genomic_DNA"/>
</dbReference>
<dbReference type="GO" id="GO:0140078">
    <property type="term" value="F:class I DNA-(apurinic or apyrimidinic site) endonuclease activity"/>
    <property type="evidence" value="ECO:0007669"/>
    <property type="project" value="UniProtKB-EC"/>
</dbReference>
<dbReference type="InterPro" id="IPR023170">
    <property type="entry name" value="HhH_base_excis_C"/>
</dbReference>
<keyword evidence="4" id="KW-0411">Iron-sulfur</keyword>
<organism evidence="6 7">
    <name type="scientific">Fermentimicrarchaeum limneticum</name>
    <dbReference type="NCBI Taxonomy" id="2795018"/>
    <lineage>
        <taxon>Archaea</taxon>
        <taxon>Candidatus Micrarchaeota</taxon>
        <taxon>Candidatus Fermentimicrarchaeales</taxon>
        <taxon>Candidatus Fermentimicrarchaeaceae</taxon>
        <taxon>Candidatus Fermentimicrarchaeum</taxon>
    </lineage>
</organism>
<dbReference type="Gene3D" id="1.10.1670.10">
    <property type="entry name" value="Helix-hairpin-Helix base-excision DNA repair enzymes (C-terminal)"/>
    <property type="match status" value="1"/>
</dbReference>
<dbReference type="GO" id="GO:0046872">
    <property type="term" value="F:metal ion binding"/>
    <property type="evidence" value="ECO:0007669"/>
    <property type="project" value="UniProtKB-KW"/>
</dbReference>
<evidence type="ECO:0000256" key="4">
    <source>
        <dbReference type="ARBA" id="ARBA00023014"/>
    </source>
</evidence>
<name>A0A7D5XPK8_FERL1</name>
<evidence type="ECO:0000256" key="1">
    <source>
        <dbReference type="ARBA" id="ARBA00022485"/>
    </source>
</evidence>
<protein>
    <submittedName>
        <fullName evidence="6">Endonuclease III</fullName>
        <ecNumber evidence="6">4.2.99.18</ecNumber>
    </submittedName>
</protein>